<dbReference type="NCBIfam" id="TIGR02683">
    <property type="entry name" value="upstrm_HI1419"/>
    <property type="match status" value="1"/>
</dbReference>
<dbReference type="PIRSF" id="PIRSF028744">
    <property type="entry name" value="Addict_mod_HI1419"/>
    <property type="match status" value="1"/>
</dbReference>
<evidence type="ECO:0000313" key="2">
    <source>
        <dbReference type="Proteomes" id="UP001163255"/>
    </source>
</evidence>
<accession>A0ABY6GT59</accession>
<organism evidence="1 2">
    <name type="scientific">Endozoicomonas euniceicola</name>
    <dbReference type="NCBI Taxonomy" id="1234143"/>
    <lineage>
        <taxon>Bacteria</taxon>
        <taxon>Pseudomonadati</taxon>
        <taxon>Pseudomonadota</taxon>
        <taxon>Gammaproteobacteria</taxon>
        <taxon>Oceanospirillales</taxon>
        <taxon>Endozoicomonadaceae</taxon>
        <taxon>Endozoicomonas</taxon>
    </lineage>
</organism>
<dbReference type="Pfam" id="PF05973">
    <property type="entry name" value="Gp49"/>
    <property type="match status" value="1"/>
</dbReference>
<dbReference type="EMBL" id="CP103300">
    <property type="protein sequence ID" value="UYM15296.1"/>
    <property type="molecule type" value="Genomic_DNA"/>
</dbReference>
<dbReference type="InterPro" id="IPR014056">
    <property type="entry name" value="TypeIITA-like_toxin_pred"/>
</dbReference>
<reference evidence="1" key="1">
    <citation type="submission" date="2022-10" db="EMBL/GenBank/DDBJ databases">
        <title>Completed Genome Sequence of two octocoral isolated bacterium, Endozoicomonas euniceicola EF212T and Endozoicomonas gorgoniicola PS125T.</title>
        <authorList>
            <person name="Chiou Y.-J."/>
            <person name="Chen Y.-H."/>
        </authorList>
    </citation>
    <scope>NUCLEOTIDE SEQUENCE</scope>
    <source>
        <strain evidence="1">EF212</strain>
    </source>
</reference>
<gene>
    <name evidence="1" type="ORF">NX720_20950</name>
</gene>
<dbReference type="RefSeq" id="WP_262597236.1">
    <property type="nucleotide sequence ID" value="NZ_CP103300.1"/>
</dbReference>
<dbReference type="InterPro" id="IPR035093">
    <property type="entry name" value="RelE/ParE_toxin_dom_sf"/>
</dbReference>
<keyword evidence="2" id="KW-1185">Reference proteome</keyword>
<dbReference type="PANTHER" id="PTHR41791:SF1">
    <property type="entry name" value="SSL7039 PROTEIN"/>
    <property type="match status" value="1"/>
</dbReference>
<proteinExistence type="predicted"/>
<protein>
    <submittedName>
        <fullName evidence="1">Type II toxin-antitoxin system RelE/ParE family toxin</fullName>
    </submittedName>
</protein>
<sequence>MITIKQHDTFRQWLKAVKDPKAKSLILSRIKRMAFGLFGDVKPVGGGFSELRIDTGKGYRVYFMRQGDELIILLCGSQKKNQQKQIELAKTLYKEWRNENE</sequence>
<dbReference type="Proteomes" id="UP001163255">
    <property type="component" value="Chromosome"/>
</dbReference>
<name>A0ABY6GT59_9GAMM</name>
<dbReference type="InterPro" id="IPR009241">
    <property type="entry name" value="HigB-like"/>
</dbReference>
<dbReference type="PANTHER" id="PTHR41791">
    <property type="entry name" value="SSL7039 PROTEIN"/>
    <property type="match status" value="1"/>
</dbReference>
<dbReference type="SUPFAM" id="SSF143011">
    <property type="entry name" value="RelE-like"/>
    <property type="match status" value="1"/>
</dbReference>
<evidence type="ECO:0000313" key="1">
    <source>
        <dbReference type="EMBL" id="UYM15296.1"/>
    </source>
</evidence>